<protein>
    <submittedName>
        <fullName evidence="2">Uncharacterized protein</fullName>
    </submittedName>
</protein>
<keyword evidence="1" id="KW-0472">Membrane</keyword>
<name>F7NGR5_9FIRM</name>
<keyword evidence="1" id="KW-0812">Transmembrane</keyword>
<evidence type="ECO:0000313" key="2">
    <source>
        <dbReference type="EMBL" id="EGO64869.1"/>
    </source>
</evidence>
<sequence length="70" mass="7477">MGYVTDVFIGVGAIFTTAVVVMGSLIGFGSIQDFIYLHFGLYGYFTVIFIGPALFVLGVLLKAVRNVLPG</sequence>
<gene>
    <name evidence="2" type="ORF">ALO_06265</name>
</gene>
<reference evidence="2 3" key="1">
    <citation type="journal article" date="2011" name="EMBO J.">
        <title>Structural diversity of bacterial flagellar motors.</title>
        <authorList>
            <person name="Chen S."/>
            <person name="Beeby M."/>
            <person name="Murphy G.E."/>
            <person name="Leadbetter J.R."/>
            <person name="Hendrixson D.R."/>
            <person name="Briegel A."/>
            <person name="Li Z."/>
            <person name="Shi J."/>
            <person name="Tocheva E.I."/>
            <person name="Muller A."/>
            <person name="Dobro M.J."/>
            <person name="Jensen G.J."/>
        </authorList>
    </citation>
    <scope>NUCLEOTIDE SEQUENCE [LARGE SCALE GENOMIC DNA]</scope>
    <source>
        <strain evidence="2 3">DSM 6540</strain>
    </source>
</reference>
<feature type="transmembrane region" description="Helical" evidence="1">
    <location>
        <begin position="41"/>
        <end position="61"/>
    </location>
</feature>
<evidence type="ECO:0000313" key="3">
    <source>
        <dbReference type="Proteomes" id="UP000003240"/>
    </source>
</evidence>
<dbReference type="Proteomes" id="UP000003240">
    <property type="component" value="Unassembled WGS sequence"/>
</dbReference>
<comment type="caution">
    <text evidence="2">The sequence shown here is derived from an EMBL/GenBank/DDBJ whole genome shotgun (WGS) entry which is preliminary data.</text>
</comment>
<evidence type="ECO:0000256" key="1">
    <source>
        <dbReference type="SAM" id="Phobius"/>
    </source>
</evidence>
<dbReference type="EMBL" id="AFGF01000049">
    <property type="protein sequence ID" value="EGO64869.1"/>
    <property type="molecule type" value="Genomic_DNA"/>
</dbReference>
<dbReference type="STRING" id="1009370.ALO_06265"/>
<accession>F7NGR5</accession>
<dbReference type="AlphaFoldDB" id="F7NGR5"/>
<organism evidence="2 3">
    <name type="scientific">Acetonema longum DSM 6540</name>
    <dbReference type="NCBI Taxonomy" id="1009370"/>
    <lineage>
        <taxon>Bacteria</taxon>
        <taxon>Bacillati</taxon>
        <taxon>Bacillota</taxon>
        <taxon>Negativicutes</taxon>
        <taxon>Acetonemataceae</taxon>
        <taxon>Acetonema</taxon>
    </lineage>
</organism>
<keyword evidence="1" id="KW-1133">Transmembrane helix</keyword>
<dbReference type="RefSeq" id="WP_004093901.1">
    <property type="nucleotide sequence ID" value="NZ_AFGF01000049.1"/>
</dbReference>
<feature type="transmembrane region" description="Helical" evidence="1">
    <location>
        <begin position="7"/>
        <end position="29"/>
    </location>
</feature>
<keyword evidence="3" id="KW-1185">Reference proteome</keyword>
<proteinExistence type="predicted"/>